<dbReference type="GO" id="GO:0005524">
    <property type="term" value="F:ATP binding"/>
    <property type="evidence" value="ECO:0007669"/>
    <property type="project" value="UniProtKB-KW"/>
</dbReference>
<dbReference type="Proteomes" id="UP000809789">
    <property type="component" value="Unassembled WGS sequence"/>
</dbReference>
<evidence type="ECO:0000256" key="1">
    <source>
        <dbReference type="ARBA" id="ARBA00022741"/>
    </source>
</evidence>
<gene>
    <name evidence="5" type="ORF">KVT40_008675</name>
</gene>
<feature type="region of interest" description="Disordered" evidence="4">
    <location>
        <begin position="1"/>
        <end position="31"/>
    </location>
</feature>
<dbReference type="PANTHER" id="PTHR45626">
    <property type="entry name" value="TRANSCRIPTION TERMINATION FACTOR 2-RELATED"/>
    <property type="match status" value="1"/>
</dbReference>
<organism evidence="5 6">
    <name type="scientific">Elsinoe batatas</name>
    <dbReference type="NCBI Taxonomy" id="2601811"/>
    <lineage>
        <taxon>Eukaryota</taxon>
        <taxon>Fungi</taxon>
        <taxon>Dikarya</taxon>
        <taxon>Ascomycota</taxon>
        <taxon>Pezizomycotina</taxon>
        <taxon>Dothideomycetes</taxon>
        <taxon>Dothideomycetidae</taxon>
        <taxon>Myriangiales</taxon>
        <taxon>Elsinoaceae</taxon>
        <taxon>Elsinoe</taxon>
    </lineage>
</organism>
<keyword evidence="6" id="KW-1185">Reference proteome</keyword>
<dbReference type="AlphaFoldDB" id="A0A8K0PFM3"/>
<keyword evidence="1" id="KW-0547">Nucleotide-binding</keyword>
<accession>A0A8K0PFM3</accession>
<evidence type="ECO:0000313" key="5">
    <source>
        <dbReference type="EMBL" id="KAG8623699.1"/>
    </source>
</evidence>
<feature type="compositionally biased region" description="Basic and acidic residues" evidence="4">
    <location>
        <begin position="7"/>
        <end position="25"/>
    </location>
</feature>
<reference evidence="5" key="1">
    <citation type="submission" date="2021-07" db="EMBL/GenBank/DDBJ databases">
        <title>Elsinoe batatas strain:CRI-CJ2 Genome sequencing and assembly.</title>
        <authorList>
            <person name="Huang L."/>
        </authorList>
    </citation>
    <scope>NUCLEOTIDE SEQUENCE</scope>
    <source>
        <strain evidence="5">CRI-CJ2</strain>
    </source>
</reference>
<dbReference type="EMBL" id="JAESVG020000010">
    <property type="protein sequence ID" value="KAG8623699.1"/>
    <property type="molecule type" value="Genomic_DNA"/>
</dbReference>
<dbReference type="InterPro" id="IPR027417">
    <property type="entry name" value="P-loop_NTPase"/>
</dbReference>
<dbReference type="InterPro" id="IPR050628">
    <property type="entry name" value="SNF2_RAD54_helicase_TF"/>
</dbReference>
<evidence type="ECO:0000256" key="4">
    <source>
        <dbReference type="SAM" id="MobiDB-lite"/>
    </source>
</evidence>
<evidence type="ECO:0000313" key="6">
    <source>
        <dbReference type="Proteomes" id="UP000809789"/>
    </source>
</evidence>
<dbReference type="GO" id="GO:0006281">
    <property type="term" value="P:DNA repair"/>
    <property type="evidence" value="ECO:0007669"/>
    <property type="project" value="TreeGrafter"/>
</dbReference>
<evidence type="ECO:0008006" key="7">
    <source>
        <dbReference type="Google" id="ProtNLM"/>
    </source>
</evidence>
<dbReference type="GO" id="GO:0016787">
    <property type="term" value="F:hydrolase activity"/>
    <property type="evidence" value="ECO:0007669"/>
    <property type="project" value="UniProtKB-KW"/>
</dbReference>
<dbReference type="OrthoDB" id="3910262at2759"/>
<comment type="caution">
    <text evidence="5">The sequence shown here is derived from an EMBL/GenBank/DDBJ whole genome shotgun (WGS) entry which is preliminary data.</text>
</comment>
<protein>
    <recommendedName>
        <fullName evidence="7">Helicase C-terminal domain-containing protein</fullName>
    </recommendedName>
</protein>
<dbReference type="PANTHER" id="PTHR45626:SF11">
    <property type="entry name" value="FAMILY HELICASE, PUTATIVE (AFU_ORTHOLOGUE AFUA_5G06590)-RELATED"/>
    <property type="match status" value="1"/>
</dbReference>
<dbReference type="Gene3D" id="3.40.50.300">
    <property type="entry name" value="P-loop containing nucleotide triphosphate hydrolases"/>
    <property type="match status" value="1"/>
</dbReference>
<dbReference type="GO" id="GO:0008094">
    <property type="term" value="F:ATP-dependent activity, acting on DNA"/>
    <property type="evidence" value="ECO:0007669"/>
    <property type="project" value="TreeGrafter"/>
</dbReference>
<sequence length="574" mass="64517">MELEDVNNQRRQDGDSAGTRDDTETGRTLPPDLMVVRDHQTREHVVPVARFFGSAWDEIIKQSHGAELPDLTPLHLAITLRSDQQNGIRRLLHLLDTPFKGAIVGHAIGCGRMTQAIIASRLDSNRAGKFTLVITNSYQLEQCKTDIEEMFEPSRTLVQAIGGQPFTTSEEFHRVFGRAQNGHSDTQRQYLTRLLMALVIASPSSVLPLPPLTVHTVRFSLPQEQEIQAAFVIIRYYRCLRVRLQQEGVSGKLADIINETDEKDTASDIKMIATAQSLAGHLAQVDPTQVDHEEMKVSVESFLSQCRTALNLPPDQLPGYKQCKDWLAKVVRGSNIYDDLLPDSARNTAEAYDNKTPKSVKDTQSDDRWRVRLNAIDSGTLNEGRIGRTLDILRDLRDHTAGNLVDFSRYGVTGPVPTHHDKILIAGRYERFLIILARAIRNFLPDTRLIIYDSVSEKTRATDRRAFSSSRAEQTVMLITGNTHGANLKLTDATAVIQTEPWLVHDGEIEAWSRCHRTGQSREVTVFQLMAENSLVDMFVADAMDEKDKKLQQYMRHLRPDGTPLDALLGELRG</sequence>
<evidence type="ECO:0000256" key="2">
    <source>
        <dbReference type="ARBA" id="ARBA00022801"/>
    </source>
</evidence>
<keyword evidence="2" id="KW-0378">Hydrolase</keyword>
<proteinExistence type="predicted"/>
<name>A0A8K0PFM3_9PEZI</name>
<dbReference type="GO" id="GO:0005634">
    <property type="term" value="C:nucleus"/>
    <property type="evidence" value="ECO:0007669"/>
    <property type="project" value="TreeGrafter"/>
</dbReference>
<evidence type="ECO:0000256" key="3">
    <source>
        <dbReference type="ARBA" id="ARBA00022840"/>
    </source>
</evidence>
<keyword evidence="3" id="KW-0067">ATP-binding</keyword>
<dbReference type="SUPFAM" id="SSF52540">
    <property type="entry name" value="P-loop containing nucleoside triphosphate hydrolases"/>
    <property type="match status" value="1"/>
</dbReference>